<keyword evidence="1 4" id="KW-0808">Transferase</keyword>
<comment type="caution">
    <text evidence="4">The sequence shown here is derived from an EMBL/GenBank/DDBJ whole genome shotgun (WGS) entry which is preliminary data.</text>
</comment>
<dbReference type="SUPFAM" id="SSF55729">
    <property type="entry name" value="Acyl-CoA N-acyltransferases (Nat)"/>
    <property type="match status" value="1"/>
</dbReference>
<dbReference type="PANTHER" id="PTHR43626:SF4">
    <property type="entry name" value="GCN5-RELATED N-ACETYLTRANSFERASE 2, CHLOROPLASTIC"/>
    <property type="match status" value="1"/>
</dbReference>
<dbReference type="InterPro" id="IPR000182">
    <property type="entry name" value="GNAT_dom"/>
</dbReference>
<dbReference type="Proteomes" id="UP001172142">
    <property type="component" value="Unassembled WGS sequence"/>
</dbReference>
<name>A0ABT8NGD6_9BACL</name>
<evidence type="ECO:0000259" key="3">
    <source>
        <dbReference type="PROSITE" id="PS51186"/>
    </source>
</evidence>
<protein>
    <submittedName>
        <fullName evidence="4">GNAT family N-acetyltransferase</fullName>
        <ecNumber evidence="4">2.3.1.-</ecNumber>
    </submittedName>
</protein>
<dbReference type="EC" id="2.3.1.-" evidence="4"/>
<evidence type="ECO:0000256" key="1">
    <source>
        <dbReference type="ARBA" id="ARBA00022679"/>
    </source>
</evidence>
<keyword evidence="2 4" id="KW-0012">Acyltransferase</keyword>
<dbReference type="InterPro" id="IPR045039">
    <property type="entry name" value="NSI-like"/>
</dbReference>
<evidence type="ECO:0000313" key="5">
    <source>
        <dbReference type="Proteomes" id="UP001172142"/>
    </source>
</evidence>
<evidence type="ECO:0000313" key="4">
    <source>
        <dbReference type="EMBL" id="MDN7246945.1"/>
    </source>
</evidence>
<accession>A0ABT8NGD6</accession>
<dbReference type="CDD" id="cd04301">
    <property type="entry name" value="NAT_SF"/>
    <property type="match status" value="1"/>
</dbReference>
<gene>
    <name evidence="4" type="ORF">QWY13_15800</name>
</gene>
<sequence length="138" mass="15533">MSSPNGIRITEEPPADFRAVFQLYRELAWDALGLTADDLEGMCQQSWFVSYAYHGDRLVGMGRILSDGVITGIICGLGVSPNHQGIGIGRKLMDQLIEQCDRHRIIPQLMCSESLEPYYETMGFEKFAIGMTRKRKSE</sequence>
<evidence type="ECO:0000256" key="2">
    <source>
        <dbReference type="ARBA" id="ARBA00023315"/>
    </source>
</evidence>
<feature type="domain" description="N-acetyltransferase" evidence="3">
    <location>
        <begin position="7"/>
        <end position="138"/>
    </location>
</feature>
<proteinExistence type="predicted"/>
<dbReference type="GO" id="GO:0016746">
    <property type="term" value="F:acyltransferase activity"/>
    <property type="evidence" value="ECO:0007669"/>
    <property type="project" value="UniProtKB-KW"/>
</dbReference>
<dbReference type="Pfam" id="PF00583">
    <property type="entry name" value="Acetyltransf_1"/>
    <property type="match status" value="1"/>
</dbReference>
<dbReference type="RefSeq" id="WP_300989045.1">
    <property type="nucleotide sequence ID" value="NZ_CP129235.1"/>
</dbReference>
<organism evidence="4 5">
    <name type="scientific">Planococcus shenhongbingii</name>
    <dbReference type="NCBI Taxonomy" id="3058398"/>
    <lineage>
        <taxon>Bacteria</taxon>
        <taxon>Bacillati</taxon>
        <taxon>Bacillota</taxon>
        <taxon>Bacilli</taxon>
        <taxon>Bacillales</taxon>
        <taxon>Caryophanaceae</taxon>
        <taxon>Planococcus</taxon>
    </lineage>
</organism>
<keyword evidence="5" id="KW-1185">Reference proteome</keyword>
<dbReference type="EMBL" id="JAUJWU010000005">
    <property type="protein sequence ID" value="MDN7246945.1"/>
    <property type="molecule type" value="Genomic_DNA"/>
</dbReference>
<dbReference type="Gene3D" id="3.40.630.30">
    <property type="match status" value="1"/>
</dbReference>
<reference evidence="4 5" key="1">
    <citation type="submission" date="2023-07" db="EMBL/GenBank/DDBJ databases">
        <title>Novel species in genus Planococcus.</title>
        <authorList>
            <person name="Ning S."/>
        </authorList>
    </citation>
    <scope>NUCLEOTIDE SEQUENCE [LARGE SCALE GENOMIC DNA]</scope>
    <source>
        <strain evidence="4 5">N017</strain>
    </source>
</reference>
<dbReference type="InterPro" id="IPR016181">
    <property type="entry name" value="Acyl_CoA_acyltransferase"/>
</dbReference>
<dbReference type="PROSITE" id="PS51186">
    <property type="entry name" value="GNAT"/>
    <property type="match status" value="1"/>
</dbReference>
<dbReference type="PANTHER" id="PTHR43626">
    <property type="entry name" value="ACYL-COA N-ACYLTRANSFERASE"/>
    <property type="match status" value="1"/>
</dbReference>